<dbReference type="AlphaFoldDB" id="A0A7J5BZ10"/>
<evidence type="ECO:0000256" key="1">
    <source>
        <dbReference type="SAM" id="MobiDB-lite"/>
    </source>
</evidence>
<accession>A0A7J5BZ10</accession>
<name>A0A7J5BZ10_9MICO</name>
<comment type="caution">
    <text evidence="2">The sequence shown here is derived from an EMBL/GenBank/DDBJ whole genome shotgun (WGS) entry which is preliminary data.</text>
</comment>
<keyword evidence="3" id="KW-1185">Reference proteome</keyword>
<organism evidence="2 3">
    <name type="scientific">Pseudoclavibacter chungangensis</name>
    <dbReference type="NCBI Taxonomy" id="587635"/>
    <lineage>
        <taxon>Bacteria</taxon>
        <taxon>Bacillati</taxon>
        <taxon>Actinomycetota</taxon>
        <taxon>Actinomycetes</taxon>
        <taxon>Micrococcales</taxon>
        <taxon>Microbacteriaceae</taxon>
        <taxon>Pseudoclavibacter</taxon>
    </lineage>
</organism>
<sequence>MDHGAPRILRGNPTAEEIAAVSAVLAALVEAGLTADRPRDVPRPASAWTRSQRFLQGGGSASDPFGGRFGH</sequence>
<evidence type="ECO:0000313" key="3">
    <source>
        <dbReference type="Proteomes" id="UP000467240"/>
    </source>
</evidence>
<feature type="region of interest" description="Disordered" evidence="1">
    <location>
        <begin position="37"/>
        <end position="71"/>
    </location>
</feature>
<evidence type="ECO:0000313" key="2">
    <source>
        <dbReference type="EMBL" id="KAB1659548.1"/>
    </source>
</evidence>
<reference evidence="2 3" key="1">
    <citation type="submission" date="2019-09" db="EMBL/GenBank/DDBJ databases">
        <title>Phylogeny of genus Pseudoclavibacter and closely related genus.</title>
        <authorList>
            <person name="Li Y."/>
        </authorList>
    </citation>
    <scope>NUCLEOTIDE SEQUENCE [LARGE SCALE GENOMIC DNA]</scope>
    <source>
        <strain evidence="2 3">DSM 23821</strain>
    </source>
</reference>
<dbReference type="EMBL" id="WBJZ01000006">
    <property type="protein sequence ID" value="KAB1659548.1"/>
    <property type="molecule type" value="Genomic_DNA"/>
</dbReference>
<dbReference type="Proteomes" id="UP000467240">
    <property type="component" value="Unassembled WGS sequence"/>
</dbReference>
<dbReference type="GO" id="GO:0004658">
    <property type="term" value="F:propionyl-CoA carboxylase activity"/>
    <property type="evidence" value="ECO:0007669"/>
    <property type="project" value="InterPro"/>
</dbReference>
<dbReference type="Pfam" id="PF13822">
    <property type="entry name" value="ACC_epsilon"/>
    <property type="match status" value="1"/>
</dbReference>
<dbReference type="OrthoDB" id="5118874at2"/>
<proteinExistence type="predicted"/>
<protein>
    <submittedName>
        <fullName evidence="2">Acyl-CoA carboxylase subunit epsilon</fullName>
    </submittedName>
</protein>
<dbReference type="InterPro" id="IPR032716">
    <property type="entry name" value="ACC_epsilon"/>
</dbReference>
<gene>
    <name evidence="2" type="ORF">F8O01_05900</name>
</gene>
<dbReference type="GO" id="GO:0003989">
    <property type="term" value="F:acetyl-CoA carboxylase activity"/>
    <property type="evidence" value="ECO:0007669"/>
    <property type="project" value="InterPro"/>
</dbReference>